<dbReference type="Proteomes" id="UP000568380">
    <property type="component" value="Unassembled WGS sequence"/>
</dbReference>
<dbReference type="InterPro" id="IPR016181">
    <property type="entry name" value="Acyl_CoA_acyltransferase"/>
</dbReference>
<name>A0A7W8EDJ4_9ACTN</name>
<evidence type="ECO:0008006" key="3">
    <source>
        <dbReference type="Google" id="ProtNLM"/>
    </source>
</evidence>
<accession>A0A7W8EDJ4</accession>
<evidence type="ECO:0000313" key="2">
    <source>
        <dbReference type="Proteomes" id="UP000568380"/>
    </source>
</evidence>
<sequence>MIRARLEADLDACVEALAEVQKADGYPVSWPADPRGWLAPPSMDRAWIAVDPGAVVGHVGLVPEDLDPAVAEIVGSARALTVARLFVTPAIRP</sequence>
<evidence type="ECO:0000313" key="1">
    <source>
        <dbReference type="EMBL" id="MBB5075341.1"/>
    </source>
</evidence>
<comment type="caution">
    <text evidence="1">The sequence shown here is derived from an EMBL/GenBank/DDBJ whole genome shotgun (WGS) entry which is preliminary data.</text>
</comment>
<dbReference type="Gene3D" id="3.40.630.30">
    <property type="match status" value="1"/>
</dbReference>
<gene>
    <name evidence="1" type="ORF">HNR40_000787</name>
</gene>
<reference evidence="1 2" key="1">
    <citation type="submission" date="2020-08" db="EMBL/GenBank/DDBJ databases">
        <title>Genomic Encyclopedia of Type Strains, Phase IV (KMG-IV): sequencing the most valuable type-strain genomes for metagenomic binning, comparative biology and taxonomic classification.</title>
        <authorList>
            <person name="Goeker M."/>
        </authorList>
    </citation>
    <scope>NUCLEOTIDE SEQUENCE [LARGE SCALE GENOMIC DNA]</scope>
    <source>
        <strain evidence="1 2">DSM 45385</strain>
    </source>
</reference>
<dbReference type="SUPFAM" id="SSF55729">
    <property type="entry name" value="Acyl-CoA N-acyltransferases (Nat)"/>
    <property type="match status" value="1"/>
</dbReference>
<keyword evidence="2" id="KW-1185">Reference proteome</keyword>
<protein>
    <recommendedName>
        <fullName evidence="3">GNAT family N-acetyltransferase</fullName>
    </recommendedName>
</protein>
<dbReference type="EMBL" id="JACHIN010000001">
    <property type="protein sequence ID" value="MBB5075341.1"/>
    <property type="molecule type" value="Genomic_DNA"/>
</dbReference>
<organism evidence="1 2">
    <name type="scientific">Nonomuraea endophytica</name>
    <dbReference type="NCBI Taxonomy" id="714136"/>
    <lineage>
        <taxon>Bacteria</taxon>
        <taxon>Bacillati</taxon>
        <taxon>Actinomycetota</taxon>
        <taxon>Actinomycetes</taxon>
        <taxon>Streptosporangiales</taxon>
        <taxon>Streptosporangiaceae</taxon>
        <taxon>Nonomuraea</taxon>
    </lineage>
</organism>
<proteinExistence type="predicted"/>
<dbReference type="RefSeq" id="WP_184958401.1">
    <property type="nucleotide sequence ID" value="NZ_JACHIN010000001.1"/>
</dbReference>
<dbReference type="AlphaFoldDB" id="A0A7W8EDJ4"/>